<organism evidence="1 2">
    <name type="scientific">Tegillarca granosa</name>
    <name type="common">Malaysian cockle</name>
    <name type="synonym">Anadara granosa</name>
    <dbReference type="NCBI Taxonomy" id="220873"/>
    <lineage>
        <taxon>Eukaryota</taxon>
        <taxon>Metazoa</taxon>
        <taxon>Spiralia</taxon>
        <taxon>Lophotrochozoa</taxon>
        <taxon>Mollusca</taxon>
        <taxon>Bivalvia</taxon>
        <taxon>Autobranchia</taxon>
        <taxon>Pteriomorphia</taxon>
        <taxon>Arcoida</taxon>
        <taxon>Arcoidea</taxon>
        <taxon>Arcidae</taxon>
        <taxon>Tegillarca</taxon>
    </lineage>
</organism>
<evidence type="ECO:0000313" key="1">
    <source>
        <dbReference type="EMBL" id="KAJ8303152.1"/>
    </source>
</evidence>
<dbReference type="Proteomes" id="UP001217089">
    <property type="component" value="Unassembled WGS sequence"/>
</dbReference>
<gene>
    <name evidence="1" type="ORF">KUTeg_019548</name>
</gene>
<proteinExistence type="predicted"/>
<comment type="caution">
    <text evidence="1">The sequence shown here is derived from an EMBL/GenBank/DDBJ whole genome shotgun (WGS) entry which is preliminary data.</text>
</comment>
<reference evidence="1 2" key="1">
    <citation type="submission" date="2022-12" db="EMBL/GenBank/DDBJ databases">
        <title>Chromosome-level genome of Tegillarca granosa.</title>
        <authorList>
            <person name="Kim J."/>
        </authorList>
    </citation>
    <scope>NUCLEOTIDE SEQUENCE [LARGE SCALE GENOMIC DNA]</scope>
    <source>
        <strain evidence="1">Teg-2019</strain>
        <tissue evidence="1">Adductor muscle</tissue>
    </source>
</reference>
<accession>A0ABQ9EGW6</accession>
<sequence>MYMKKYPHVDEIPKKISTELRKDKPVHAVPYRNFKNSKQLQRKEISELQPQNRKKSSLKWHFPLHCTYLPRNGYIEGNELDKFLIELVTSVNTQDIGLEDFYGCGTNSIY</sequence>
<dbReference type="EMBL" id="JARBDR010000917">
    <property type="protein sequence ID" value="KAJ8303152.1"/>
    <property type="molecule type" value="Genomic_DNA"/>
</dbReference>
<name>A0ABQ9EGW6_TEGGR</name>
<protein>
    <submittedName>
        <fullName evidence="1">Uncharacterized protein</fullName>
    </submittedName>
</protein>
<keyword evidence="2" id="KW-1185">Reference proteome</keyword>
<evidence type="ECO:0000313" key="2">
    <source>
        <dbReference type="Proteomes" id="UP001217089"/>
    </source>
</evidence>